<dbReference type="InterPro" id="IPR035810">
    <property type="entry name" value="PEBP_euk"/>
</dbReference>
<dbReference type="GO" id="GO:0005543">
    <property type="term" value="F:phospholipid binding"/>
    <property type="evidence" value="ECO:0007669"/>
    <property type="project" value="TreeGrafter"/>
</dbReference>
<dbReference type="OrthoDB" id="2506647at2759"/>
<dbReference type="CDD" id="cd00866">
    <property type="entry name" value="PEBP_euk"/>
    <property type="match status" value="1"/>
</dbReference>
<dbReference type="Gene3D" id="3.90.280.10">
    <property type="entry name" value="PEBP-like"/>
    <property type="match status" value="1"/>
</dbReference>
<dbReference type="GO" id="GO:0046578">
    <property type="term" value="P:regulation of Ras protein signal transduction"/>
    <property type="evidence" value="ECO:0007669"/>
    <property type="project" value="TreeGrafter"/>
</dbReference>
<dbReference type="PANTHER" id="PTHR11362:SF148">
    <property type="entry name" value="CARBOXYPEPTIDASE Y INHIBITOR"/>
    <property type="match status" value="1"/>
</dbReference>
<dbReference type="GO" id="GO:0030162">
    <property type="term" value="P:regulation of proteolysis"/>
    <property type="evidence" value="ECO:0007669"/>
    <property type="project" value="TreeGrafter"/>
</dbReference>
<organism evidence="1 2">
    <name type="scientific">Jimgerdemannia flammicorona</name>
    <dbReference type="NCBI Taxonomy" id="994334"/>
    <lineage>
        <taxon>Eukaryota</taxon>
        <taxon>Fungi</taxon>
        <taxon>Fungi incertae sedis</taxon>
        <taxon>Mucoromycota</taxon>
        <taxon>Mucoromycotina</taxon>
        <taxon>Endogonomycetes</taxon>
        <taxon>Endogonales</taxon>
        <taxon>Endogonaceae</taxon>
        <taxon>Jimgerdemannia</taxon>
    </lineage>
</organism>
<dbReference type="PANTHER" id="PTHR11362">
    <property type="entry name" value="PHOSPHATIDYLETHANOLAMINE-BINDING PROTEIN"/>
    <property type="match status" value="1"/>
</dbReference>
<dbReference type="GO" id="GO:0030414">
    <property type="term" value="F:peptidase inhibitor activity"/>
    <property type="evidence" value="ECO:0007669"/>
    <property type="project" value="TreeGrafter"/>
</dbReference>
<name>A0A433DNJ9_9FUNG</name>
<dbReference type="AlphaFoldDB" id="A0A433DNJ9"/>
<evidence type="ECO:0000313" key="1">
    <source>
        <dbReference type="EMBL" id="RUP52276.1"/>
    </source>
</evidence>
<proteinExistence type="predicted"/>
<dbReference type="Proteomes" id="UP000268093">
    <property type="component" value="Unassembled WGS sequence"/>
</dbReference>
<dbReference type="EMBL" id="RBNI01000090">
    <property type="protein sequence ID" value="RUP52276.1"/>
    <property type="molecule type" value="Genomic_DNA"/>
</dbReference>
<sequence length="181" mass="20331">MLTIVSHRAPVIDEFYPSTLLSIVYPSGKDVVLGNQLTMVDTAQVPEVTFISDDPNATYTLVMVGLVCERVREGFPSTSEFRPTNQQFGQWRHWVVTNISGAAPSIASAEQHTPYIGPGPGPDTGVHRYLFLLYKQTRGITQFRVMPHEKPHRRYFKAREFAAENGLELVSANFFLCENKA</sequence>
<keyword evidence="2" id="KW-1185">Reference proteome</keyword>
<evidence type="ECO:0000313" key="2">
    <source>
        <dbReference type="Proteomes" id="UP000268093"/>
    </source>
</evidence>
<comment type="caution">
    <text evidence="1">The sequence shown here is derived from an EMBL/GenBank/DDBJ whole genome shotgun (WGS) entry which is preliminary data.</text>
</comment>
<gene>
    <name evidence="1" type="ORF">BC936DRAFT_149533</name>
</gene>
<dbReference type="InterPro" id="IPR036610">
    <property type="entry name" value="PEBP-like_sf"/>
</dbReference>
<protein>
    <submittedName>
        <fullName evidence="1">Phosphatidylethanolamine-binding protein</fullName>
    </submittedName>
</protein>
<dbReference type="Pfam" id="PF01161">
    <property type="entry name" value="PBP"/>
    <property type="match status" value="1"/>
</dbReference>
<dbReference type="InterPro" id="IPR008914">
    <property type="entry name" value="PEBP"/>
</dbReference>
<reference evidence="1 2" key="1">
    <citation type="journal article" date="2018" name="New Phytol.">
        <title>Phylogenomics of Endogonaceae and evolution of mycorrhizas within Mucoromycota.</title>
        <authorList>
            <person name="Chang Y."/>
            <person name="Desiro A."/>
            <person name="Na H."/>
            <person name="Sandor L."/>
            <person name="Lipzen A."/>
            <person name="Clum A."/>
            <person name="Barry K."/>
            <person name="Grigoriev I.V."/>
            <person name="Martin F.M."/>
            <person name="Stajich J.E."/>
            <person name="Smith M.E."/>
            <person name="Bonito G."/>
            <person name="Spatafora J.W."/>
        </authorList>
    </citation>
    <scope>NUCLEOTIDE SEQUENCE [LARGE SCALE GENOMIC DNA]</scope>
    <source>
        <strain evidence="1 2">GMNB39</strain>
    </source>
</reference>
<dbReference type="SUPFAM" id="SSF49777">
    <property type="entry name" value="PEBP-like"/>
    <property type="match status" value="1"/>
</dbReference>
<accession>A0A433DNJ9</accession>